<dbReference type="Gene3D" id="3.40.50.720">
    <property type="entry name" value="NAD(P)-binding Rossmann-like Domain"/>
    <property type="match status" value="1"/>
</dbReference>
<dbReference type="Proteomes" id="UP000193964">
    <property type="component" value="Unassembled WGS sequence"/>
</dbReference>
<sequence>MRVFVTGASGHVASAVVPELVSAGHSVIGLARSNRSAGVVESLGAQACRGDLAEREVLRAQSREADAVIHLAFPNYEQNSGNLASAVSTDLEAIHAISDALVGSDKPFIVTSATGAMALAGFTGVLHERDELPRGPRIEAENTVIALAEKKVRTSIVRLPPTVHGGGVYGFASGLVSLAQATGTVGYLGSGDNRWPSVHVKDVALLYRLALEAAPAGTRLHAVAEKGIPVRKIAETIGRKLNLPVASIAPEEAQQHFEFLSAFIGMDNPTTSEYTRDTLGWTPTHPGLLADLEQDAQLKARVG</sequence>
<proteinExistence type="predicted"/>
<dbReference type="AlphaFoldDB" id="A0A1X2F4Y5"/>
<dbReference type="EMBL" id="LQQA01000027">
    <property type="protein sequence ID" value="ORX13049.1"/>
    <property type="molecule type" value="Genomic_DNA"/>
</dbReference>
<evidence type="ECO:0000313" key="2">
    <source>
        <dbReference type="EMBL" id="ORX13049.1"/>
    </source>
</evidence>
<dbReference type="CDD" id="cd05262">
    <property type="entry name" value="SDR_a7"/>
    <property type="match status" value="1"/>
</dbReference>
<evidence type="ECO:0000313" key="3">
    <source>
        <dbReference type="Proteomes" id="UP000193964"/>
    </source>
</evidence>
<dbReference type="RefSeq" id="WP_085145981.1">
    <property type="nucleotide sequence ID" value="NZ_LQQA01000027.1"/>
</dbReference>
<protein>
    <submittedName>
        <fullName evidence="2">3-beta hydroxysteroid dehydrogenase</fullName>
    </submittedName>
</protein>
<accession>A0A1X2F4Y5</accession>
<reference evidence="2 3" key="1">
    <citation type="submission" date="2016-01" db="EMBL/GenBank/DDBJ databases">
        <title>The new phylogeny of the genus Mycobacterium.</title>
        <authorList>
            <person name="Tarcisio F."/>
            <person name="Conor M."/>
            <person name="Antonella G."/>
            <person name="Elisabetta G."/>
            <person name="Giulia F.S."/>
            <person name="Sara T."/>
            <person name="Anna F."/>
            <person name="Clotilde B."/>
            <person name="Roberto B."/>
            <person name="Veronica D.S."/>
            <person name="Fabio R."/>
            <person name="Monica P."/>
            <person name="Olivier J."/>
            <person name="Enrico T."/>
            <person name="Nicola S."/>
        </authorList>
    </citation>
    <scope>NUCLEOTIDE SEQUENCE [LARGE SCALE GENOMIC DNA]</scope>
    <source>
        <strain evidence="2 3">ATCC 700010</strain>
    </source>
</reference>
<dbReference type="InterPro" id="IPR036291">
    <property type="entry name" value="NAD(P)-bd_dom_sf"/>
</dbReference>
<dbReference type="GO" id="GO:0004029">
    <property type="term" value="F:aldehyde dehydrogenase (NAD+) activity"/>
    <property type="evidence" value="ECO:0007669"/>
    <property type="project" value="TreeGrafter"/>
</dbReference>
<dbReference type="PANTHER" id="PTHR48079:SF6">
    <property type="entry name" value="NAD(P)-BINDING DOMAIN-CONTAINING PROTEIN-RELATED"/>
    <property type="match status" value="1"/>
</dbReference>
<dbReference type="InterPro" id="IPR001509">
    <property type="entry name" value="Epimerase_deHydtase"/>
</dbReference>
<evidence type="ECO:0000259" key="1">
    <source>
        <dbReference type="Pfam" id="PF01370"/>
    </source>
</evidence>
<comment type="caution">
    <text evidence="2">The sequence shown here is derived from an EMBL/GenBank/DDBJ whole genome shotgun (WGS) entry which is preliminary data.</text>
</comment>
<dbReference type="GO" id="GO:0005737">
    <property type="term" value="C:cytoplasm"/>
    <property type="evidence" value="ECO:0007669"/>
    <property type="project" value="TreeGrafter"/>
</dbReference>
<feature type="domain" description="NAD-dependent epimerase/dehydratase" evidence="1">
    <location>
        <begin position="3"/>
        <end position="215"/>
    </location>
</feature>
<organism evidence="2 3">
    <name type="scientific">Mycolicibacterium wolinskyi</name>
    <dbReference type="NCBI Taxonomy" id="59750"/>
    <lineage>
        <taxon>Bacteria</taxon>
        <taxon>Bacillati</taxon>
        <taxon>Actinomycetota</taxon>
        <taxon>Actinomycetes</taxon>
        <taxon>Mycobacteriales</taxon>
        <taxon>Mycobacteriaceae</taxon>
        <taxon>Mycolicibacterium</taxon>
    </lineage>
</organism>
<dbReference type="InterPro" id="IPR051783">
    <property type="entry name" value="NAD(P)-dependent_oxidoreduct"/>
</dbReference>
<dbReference type="PANTHER" id="PTHR48079">
    <property type="entry name" value="PROTEIN YEEZ"/>
    <property type="match status" value="1"/>
</dbReference>
<dbReference type="SUPFAM" id="SSF51735">
    <property type="entry name" value="NAD(P)-binding Rossmann-fold domains"/>
    <property type="match status" value="1"/>
</dbReference>
<dbReference type="OrthoDB" id="9787292at2"/>
<gene>
    <name evidence="2" type="ORF">AWC31_30145</name>
</gene>
<dbReference type="Pfam" id="PF01370">
    <property type="entry name" value="Epimerase"/>
    <property type="match status" value="1"/>
</dbReference>
<name>A0A1X2F4Y5_9MYCO</name>